<dbReference type="EC" id="2.1.1.-" evidence="4"/>
<evidence type="ECO:0000256" key="2">
    <source>
        <dbReference type="ARBA" id="ARBA00022679"/>
    </source>
</evidence>
<dbReference type="GO" id="GO:0003723">
    <property type="term" value="F:RNA binding"/>
    <property type="evidence" value="ECO:0007669"/>
    <property type="project" value="InterPro"/>
</dbReference>
<organism evidence="4 5">
    <name type="scientific">Kiritimatiella glycovorans</name>
    <dbReference type="NCBI Taxonomy" id="1307763"/>
    <lineage>
        <taxon>Bacteria</taxon>
        <taxon>Pseudomonadati</taxon>
        <taxon>Kiritimatiellota</taxon>
        <taxon>Kiritimatiellia</taxon>
        <taxon>Kiritimatiellales</taxon>
        <taxon>Kiritimatiellaceae</taxon>
        <taxon>Kiritimatiella</taxon>
    </lineage>
</organism>
<dbReference type="Gene3D" id="3.40.1280.10">
    <property type="match status" value="1"/>
</dbReference>
<gene>
    <name evidence="4" type="ORF">L21SP4_01159</name>
</gene>
<dbReference type="Pfam" id="PF00588">
    <property type="entry name" value="SpoU_methylase"/>
    <property type="match status" value="1"/>
</dbReference>
<dbReference type="EMBL" id="CP010904">
    <property type="protein sequence ID" value="AKJ64408.1"/>
    <property type="molecule type" value="Genomic_DNA"/>
</dbReference>
<feature type="domain" description="tRNA/rRNA methyltransferase SpoU type" evidence="3">
    <location>
        <begin position="117"/>
        <end position="254"/>
    </location>
</feature>
<dbReference type="RefSeq" id="WP_052881743.1">
    <property type="nucleotide sequence ID" value="NZ_CP010904.1"/>
</dbReference>
<dbReference type="KEGG" id="vbl:L21SP4_01159"/>
<dbReference type="GO" id="GO:0006396">
    <property type="term" value="P:RNA processing"/>
    <property type="evidence" value="ECO:0007669"/>
    <property type="project" value="InterPro"/>
</dbReference>
<evidence type="ECO:0000313" key="4">
    <source>
        <dbReference type="EMBL" id="AKJ64408.1"/>
    </source>
</evidence>
<dbReference type="Gene3D" id="3.30.1330.30">
    <property type="match status" value="1"/>
</dbReference>
<dbReference type="GO" id="GO:0008173">
    <property type="term" value="F:RNA methyltransferase activity"/>
    <property type="evidence" value="ECO:0007669"/>
    <property type="project" value="InterPro"/>
</dbReference>
<dbReference type="OrthoDB" id="9785673at2"/>
<dbReference type="PANTHER" id="PTHR43191">
    <property type="entry name" value="RRNA METHYLTRANSFERASE 3"/>
    <property type="match status" value="1"/>
</dbReference>
<keyword evidence="5" id="KW-1185">Reference proteome</keyword>
<dbReference type="STRING" id="1307763.L21SP4_01159"/>
<dbReference type="InterPro" id="IPR001537">
    <property type="entry name" value="SpoU_MeTrfase"/>
</dbReference>
<dbReference type="CDD" id="cd18095">
    <property type="entry name" value="SpoU-like_rRNA-MTase"/>
    <property type="match status" value="1"/>
</dbReference>
<sequence length="259" mass="28526">MTLRITSANNPRFKRVRSLGGTRKPHREEHVFLLESPRAIAALEHDRNGFGRVRELWFEEGRGLEDRWSGSFEQASRFSLPAPLFSRLTSVKNSQGILAVVEYMPPELRIHDRQGRYVVLDGLGDPGNMGTLIRTAVAAGVDAILLHGPCADPFNPKCVRASMGMLPLIGLHRASEECWMELERGGYDIVGLAAGEGENLFETAFPPCSVVVLGHEAHGLSSEARRRCSRMVHIPMRPACESLNAAVAGALAMYATRRV</sequence>
<reference evidence="4 5" key="2">
    <citation type="journal article" date="2016" name="ISME J.">
        <title>Characterization of the first cultured representative of Verrucomicrobia subdivision 5 indicates the proposal of a novel phylum.</title>
        <authorList>
            <person name="Spring S."/>
            <person name="Bunk B."/>
            <person name="Sproer C."/>
            <person name="Schumann P."/>
            <person name="Rohde M."/>
            <person name="Tindall B.J."/>
            <person name="Klenk H.P."/>
        </authorList>
    </citation>
    <scope>NUCLEOTIDE SEQUENCE [LARGE SCALE GENOMIC DNA]</scope>
    <source>
        <strain evidence="4 5">L21-Fru-AB</strain>
    </source>
</reference>
<dbReference type="SUPFAM" id="SSF75217">
    <property type="entry name" value="alpha/beta knot"/>
    <property type="match status" value="1"/>
</dbReference>
<reference evidence="5" key="1">
    <citation type="submission" date="2015-02" db="EMBL/GenBank/DDBJ databases">
        <title>Description and complete genome sequence of the first cultured representative of the subdivision 5 of the Verrucomicrobia phylum.</title>
        <authorList>
            <person name="Spring S."/>
            <person name="Bunk B."/>
            <person name="Sproer C."/>
            <person name="Klenk H.-P."/>
        </authorList>
    </citation>
    <scope>NUCLEOTIDE SEQUENCE [LARGE SCALE GENOMIC DNA]</scope>
    <source>
        <strain evidence="5">L21-Fru-AB</strain>
    </source>
</reference>
<protein>
    <submittedName>
        <fullName evidence="4">TrmH family tRNA/rRNA methyltransferase</fullName>
        <ecNumber evidence="4">2.1.1.-</ecNumber>
    </submittedName>
</protein>
<keyword evidence="1 4" id="KW-0489">Methyltransferase</keyword>
<dbReference type="InterPro" id="IPR029028">
    <property type="entry name" value="Alpha/beta_knot_MTases"/>
</dbReference>
<evidence type="ECO:0000259" key="3">
    <source>
        <dbReference type="Pfam" id="PF00588"/>
    </source>
</evidence>
<evidence type="ECO:0000256" key="1">
    <source>
        <dbReference type="ARBA" id="ARBA00022603"/>
    </source>
</evidence>
<keyword evidence="2 4" id="KW-0808">Transferase</keyword>
<name>A0A0G3EDL2_9BACT</name>
<dbReference type="InterPro" id="IPR029026">
    <property type="entry name" value="tRNA_m1G_MTases_N"/>
</dbReference>
<evidence type="ECO:0000313" key="5">
    <source>
        <dbReference type="Proteomes" id="UP000035268"/>
    </source>
</evidence>
<dbReference type="SUPFAM" id="SSF55315">
    <property type="entry name" value="L30e-like"/>
    <property type="match status" value="1"/>
</dbReference>
<dbReference type="InterPro" id="IPR051259">
    <property type="entry name" value="rRNA_Methyltransferase"/>
</dbReference>
<dbReference type="AlphaFoldDB" id="A0A0G3EDL2"/>
<accession>A0A0G3EDL2</accession>
<dbReference type="PANTHER" id="PTHR43191:SF2">
    <property type="entry name" value="RRNA METHYLTRANSFERASE 3, MITOCHONDRIAL"/>
    <property type="match status" value="1"/>
</dbReference>
<dbReference type="InterPro" id="IPR029064">
    <property type="entry name" value="Ribosomal_eL30-like_sf"/>
</dbReference>
<dbReference type="GO" id="GO:0032259">
    <property type="term" value="P:methylation"/>
    <property type="evidence" value="ECO:0007669"/>
    <property type="project" value="UniProtKB-KW"/>
</dbReference>
<proteinExistence type="predicted"/>
<dbReference type="Proteomes" id="UP000035268">
    <property type="component" value="Chromosome"/>
</dbReference>